<dbReference type="EMBL" id="JAOPHQ010004549">
    <property type="protein sequence ID" value="KAK0139225.1"/>
    <property type="molecule type" value="Genomic_DNA"/>
</dbReference>
<dbReference type="InterPro" id="IPR057457">
    <property type="entry name" value="CAPS_C2"/>
</dbReference>
<evidence type="ECO:0000256" key="6">
    <source>
        <dbReference type="ARBA" id="ARBA00022927"/>
    </source>
</evidence>
<dbReference type="GO" id="GO:0008289">
    <property type="term" value="F:lipid binding"/>
    <property type="evidence" value="ECO:0007669"/>
    <property type="project" value="UniProtKB-KW"/>
</dbReference>
<comment type="subcellular location">
    <subcellularLocation>
        <location evidence="1">Cytoplasmic vesicle membrane</location>
    </subcellularLocation>
    <subcellularLocation>
        <location evidence="11">Synapse</location>
    </subcellularLocation>
</comment>
<dbReference type="SUPFAM" id="SSF50729">
    <property type="entry name" value="PH domain-like"/>
    <property type="match status" value="1"/>
</dbReference>
<dbReference type="AlphaFoldDB" id="A0AA47MFL1"/>
<dbReference type="Proteomes" id="UP001174136">
    <property type="component" value="Unassembled WGS sequence"/>
</dbReference>
<dbReference type="SMART" id="SM01145">
    <property type="entry name" value="DUF1041"/>
    <property type="match status" value="1"/>
</dbReference>
<evidence type="ECO:0000256" key="11">
    <source>
        <dbReference type="ARBA" id="ARBA00034103"/>
    </source>
</evidence>
<evidence type="ECO:0000256" key="3">
    <source>
        <dbReference type="ARBA" id="ARBA00022483"/>
    </source>
</evidence>
<dbReference type="InterPro" id="IPR010439">
    <property type="entry name" value="MUN_dom"/>
</dbReference>
<evidence type="ECO:0000256" key="10">
    <source>
        <dbReference type="ARBA" id="ARBA00023329"/>
    </source>
</evidence>
<dbReference type="Pfam" id="PF06292">
    <property type="entry name" value="MUN"/>
    <property type="match status" value="3"/>
</dbReference>
<dbReference type="Pfam" id="PF25341">
    <property type="entry name" value="C2_CAPS"/>
    <property type="match status" value="1"/>
</dbReference>
<reference evidence="15" key="1">
    <citation type="journal article" date="2023" name="Front. Mar. Sci.">
        <title>A new Merluccius polli reference genome to investigate the effects of global change in West African waters.</title>
        <authorList>
            <person name="Mateo J.L."/>
            <person name="Blanco-Fernandez C."/>
            <person name="Garcia-Vazquez E."/>
            <person name="Machado-Schiaffino G."/>
        </authorList>
    </citation>
    <scope>NUCLEOTIDE SEQUENCE</scope>
    <source>
        <strain evidence="15">C29</strain>
        <tissue evidence="15">Fin</tissue>
    </source>
</reference>
<dbReference type="SMART" id="SM00233">
    <property type="entry name" value="PH"/>
    <property type="match status" value="1"/>
</dbReference>
<dbReference type="InterPro" id="IPR001849">
    <property type="entry name" value="PH_domain"/>
</dbReference>
<keyword evidence="7" id="KW-0770">Synapse</keyword>
<keyword evidence="4" id="KW-0479">Metal-binding</keyword>
<dbReference type="InterPro" id="IPR000008">
    <property type="entry name" value="C2_dom"/>
</dbReference>
<keyword evidence="9" id="KW-0472">Membrane</keyword>
<keyword evidence="5" id="KW-0106">Calcium</keyword>
<dbReference type="GO" id="GO:0016079">
    <property type="term" value="P:synaptic vesicle exocytosis"/>
    <property type="evidence" value="ECO:0007669"/>
    <property type="project" value="InterPro"/>
</dbReference>
<proteinExistence type="predicted"/>
<feature type="domain" description="C2" evidence="13">
    <location>
        <begin position="283"/>
        <end position="401"/>
    </location>
</feature>
<evidence type="ECO:0000259" key="12">
    <source>
        <dbReference type="PROSITE" id="PS50003"/>
    </source>
</evidence>
<feature type="domain" description="PH" evidence="12">
    <location>
        <begin position="424"/>
        <end position="527"/>
    </location>
</feature>
<evidence type="ECO:0000259" key="13">
    <source>
        <dbReference type="PROSITE" id="PS50004"/>
    </source>
</evidence>
<dbReference type="GO" id="GO:0098793">
    <property type="term" value="C:presynapse"/>
    <property type="evidence" value="ECO:0007669"/>
    <property type="project" value="GOC"/>
</dbReference>
<dbReference type="CDD" id="cd01234">
    <property type="entry name" value="PH_CADPS"/>
    <property type="match status" value="1"/>
</dbReference>
<dbReference type="PROSITE" id="PS51258">
    <property type="entry name" value="MHD1"/>
    <property type="match status" value="1"/>
</dbReference>
<keyword evidence="16" id="KW-1185">Reference proteome</keyword>
<dbReference type="GO" id="GO:0046872">
    <property type="term" value="F:metal ion binding"/>
    <property type="evidence" value="ECO:0007669"/>
    <property type="project" value="UniProtKB-KW"/>
</dbReference>
<evidence type="ECO:0000313" key="16">
    <source>
        <dbReference type="Proteomes" id="UP001174136"/>
    </source>
</evidence>
<comment type="caution">
    <text evidence="15">The sequence shown here is derived from an EMBL/GenBank/DDBJ whole genome shotgun (WGS) entry which is preliminary data.</text>
</comment>
<feature type="domain" description="MHD1" evidence="14">
    <location>
        <begin position="879"/>
        <end position="1010"/>
    </location>
</feature>
<keyword evidence="8" id="KW-0446">Lipid-binding</keyword>
<dbReference type="GO" id="GO:0045921">
    <property type="term" value="P:positive regulation of exocytosis"/>
    <property type="evidence" value="ECO:0007669"/>
    <property type="project" value="TreeGrafter"/>
</dbReference>
<dbReference type="GO" id="GO:1990504">
    <property type="term" value="P:dense core granule exocytosis"/>
    <property type="evidence" value="ECO:0007669"/>
    <property type="project" value="InterPro"/>
</dbReference>
<evidence type="ECO:0000256" key="7">
    <source>
        <dbReference type="ARBA" id="ARBA00023018"/>
    </source>
</evidence>
<accession>A0AA47MFL1</accession>
<sequence length="1271" mass="145903">MHLHINIYLCPVSEGNYSGDVAHIGSWGLSDHHAALTRKKWVKDLNEEFHISKQHLQTVKERFQAFLSGDTQIVADEAFINAVQSYYEVFLKSDRVSRMVQSGGCSASDSREVFKKHIEKRVRSLPEIDGLSKETVLSSWMAKFDTIHRGEEDPRKHQQRLTASAASELILSKDQLYEMFQQILGIKKFEHQLLYNACQLDNPDEQAAQIRRELDGRLQMADQIARSGKFPKFVSKEMEAMFVEELRSSVNLLMANLESMPVSKGGEFKLQKLKRGHNTSIMDMGQEDENTLSKSDVVLSFTLEVVIMEVQGLKSLAPNRIVYCTMEVEGGHKLQTDQAEASKPTWGTQGDFTTTQPLPAVKIKLFTESTGVLALEDKELGRVVLHPTPNSPKQSELHKMTVSKGCSDSDLRIKLAVRMDKPQNMKHCGYLWAIGKNVWKRWKKRFFVLVQVSQYTFAMCSYREKKAEPVELLQLDGYTVDYTDPQPGLDGGRTFFNAVKEGDTVIFASNDEQDRILWVQAMYRATGQSHKPVPPTQVQKLNSRGGTAPQLDAPISQFYADRAQKHGMDEFISANPCNFDHASLFELVQRLTLDHRLNDSYSCLGWFSPGQVFVMDEYCARNGVRGCHRHLCYLSDLLERAENGAMIDPTLLHYSFAFCASHVHGNSQRVCELQNWPVTEAELERALFPSAPNSPATSSRMELKIIEFMKKRDFRVPPYFSGARRPDGIGTVTVEEKERFEEIKERLRVLLENQITHFRYCFPFGRPEGALKATLSLLERVLMKDIVTPVPQEDVKAVIRRCLEQAALVNYQRLSEYAKIEENVGRLVTPAKKLEDTIRLAELVIEVLQQNEEHHAEAFAWWSDLMVEHAETFLSLYSVDMDAALEVQPPDSWDSFPLFQLLNDFLRTDYNLCNGKFHKHLQDLYAPLVVRYVDLMESSIAQSIHRGFERESWEPVNNGSGTSEDLFWKLDALQTFIRDLHWPEEEFGKHLESRLKLMSSDMIESCIKRTRVAFEARLQKSSRATDFRVPQSICTMFNVMVDAKAQSAKLCAMELGQEQQPYFTQKCYVSYKYNLKDQRKSDVPSTICMISVLSRQYHSQIDNLIEETVKEMITLLFMVILESVLAKLSRYDEGTLFSSFLSFTKPGMDVADGYVTFVRHSQDMLRDKVNEEVYIERLFDQWYTSTMNLLGTWLTDRMDLQLHVYQLKILIRIVKKKYRDFRLQGVLDSTLNSKMYDTVRNRLTLEEATASVREGGMQGISMRDSDEEDDN</sequence>
<evidence type="ECO:0000313" key="15">
    <source>
        <dbReference type="EMBL" id="KAK0139225.1"/>
    </source>
</evidence>
<keyword evidence="2" id="KW-0813">Transport</keyword>
<keyword evidence="6" id="KW-0653">Protein transport</keyword>
<dbReference type="PROSITE" id="PS50003">
    <property type="entry name" value="PH_DOMAIN"/>
    <property type="match status" value="1"/>
</dbReference>
<dbReference type="Pfam" id="PF00169">
    <property type="entry name" value="PH"/>
    <property type="match status" value="1"/>
</dbReference>
<dbReference type="Gene3D" id="2.30.29.30">
    <property type="entry name" value="Pleckstrin-homology domain (PH domain)/Phosphotyrosine-binding domain (PTB)"/>
    <property type="match status" value="1"/>
</dbReference>
<gene>
    <name evidence="15" type="primary">Cadps</name>
    <name evidence="15" type="ORF">N1851_024152</name>
</gene>
<evidence type="ECO:0000259" key="14">
    <source>
        <dbReference type="PROSITE" id="PS51258"/>
    </source>
</evidence>
<evidence type="ECO:0000256" key="5">
    <source>
        <dbReference type="ARBA" id="ARBA00022837"/>
    </source>
</evidence>
<dbReference type="PROSITE" id="PS50004">
    <property type="entry name" value="C2"/>
    <property type="match status" value="1"/>
</dbReference>
<evidence type="ECO:0000256" key="1">
    <source>
        <dbReference type="ARBA" id="ARBA00004156"/>
    </source>
</evidence>
<keyword evidence="3" id="KW-0268">Exocytosis</keyword>
<dbReference type="InterPro" id="IPR011993">
    <property type="entry name" value="PH-like_dom_sf"/>
</dbReference>
<keyword evidence="10" id="KW-0968">Cytoplasmic vesicle</keyword>
<protein>
    <submittedName>
        <fullName evidence="15">Calcium-dependent secretion activator 1</fullName>
    </submittedName>
</protein>
<dbReference type="FunFam" id="2.30.29.30:FF:000007">
    <property type="entry name" value="Calcium-dependent secretion activator 2 isoform B"/>
    <property type="match status" value="1"/>
</dbReference>
<evidence type="ECO:0000256" key="2">
    <source>
        <dbReference type="ARBA" id="ARBA00022448"/>
    </source>
</evidence>
<dbReference type="PANTHER" id="PTHR12166">
    <property type="entry name" value="CALCIUM-DEPENDENT SECRETION ACTIVATOR"/>
    <property type="match status" value="1"/>
</dbReference>
<dbReference type="GO" id="GO:0098978">
    <property type="term" value="C:glutamatergic synapse"/>
    <property type="evidence" value="ECO:0007669"/>
    <property type="project" value="TreeGrafter"/>
</dbReference>
<dbReference type="GO" id="GO:0030659">
    <property type="term" value="C:cytoplasmic vesicle membrane"/>
    <property type="evidence" value="ECO:0007669"/>
    <property type="project" value="UniProtKB-SubCell"/>
</dbReference>
<dbReference type="GO" id="GO:0015031">
    <property type="term" value="P:protein transport"/>
    <property type="evidence" value="ECO:0007669"/>
    <property type="project" value="UniProtKB-KW"/>
</dbReference>
<dbReference type="PANTHER" id="PTHR12166:SF6">
    <property type="entry name" value="CALCIUM-DEPENDENT SECRETION ACTIVATOR 1"/>
    <property type="match status" value="1"/>
</dbReference>
<evidence type="ECO:0000256" key="9">
    <source>
        <dbReference type="ARBA" id="ARBA00023136"/>
    </source>
</evidence>
<evidence type="ECO:0000256" key="8">
    <source>
        <dbReference type="ARBA" id="ARBA00023121"/>
    </source>
</evidence>
<dbReference type="InterPro" id="IPR033227">
    <property type="entry name" value="CAPS"/>
</dbReference>
<organism evidence="15 16">
    <name type="scientific">Merluccius polli</name>
    <name type="common">Benguela hake</name>
    <name type="synonym">Merluccius cadenati</name>
    <dbReference type="NCBI Taxonomy" id="89951"/>
    <lineage>
        <taxon>Eukaryota</taxon>
        <taxon>Metazoa</taxon>
        <taxon>Chordata</taxon>
        <taxon>Craniata</taxon>
        <taxon>Vertebrata</taxon>
        <taxon>Euteleostomi</taxon>
        <taxon>Actinopterygii</taxon>
        <taxon>Neopterygii</taxon>
        <taxon>Teleostei</taxon>
        <taxon>Neoteleostei</taxon>
        <taxon>Acanthomorphata</taxon>
        <taxon>Zeiogadaria</taxon>
        <taxon>Gadariae</taxon>
        <taxon>Gadiformes</taxon>
        <taxon>Gadoidei</taxon>
        <taxon>Merlucciidae</taxon>
        <taxon>Merluccius</taxon>
    </lineage>
</organism>
<dbReference type="InterPro" id="IPR014770">
    <property type="entry name" value="Munc13_1"/>
</dbReference>
<evidence type="ECO:0000256" key="4">
    <source>
        <dbReference type="ARBA" id="ARBA00022723"/>
    </source>
</evidence>
<name>A0AA47MFL1_MERPO</name>